<evidence type="ECO:0000313" key="1">
    <source>
        <dbReference type="EMBL" id="KIR45571.1"/>
    </source>
</evidence>
<dbReference type="AlphaFoldDB" id="A0A0D0VDL3"/>
<gene>
    <name evidence="1" type="ORF">I312_05281</name>
</gene>
<proteinExistence type="predicted"/>
<sequence length="67" mass="7616">MSAVSPSCHEAEDDQKPRKVKTCFATHVSIQLMTTKPLTIEHRENDWLTLPQSILSVKAVRDETPIR</sequence>
<organism evidence="1">
    <name type="scientific">Cryptococcus bacillisporus CA1280</name>
    <dbReference type="NCBI Taxonomy" id="1296109"/>
    <lineage>
        <taxon>Eukaryota</taxon>
        <taxon>Fungi</taxon>
        <taxon>Dikarya</taxon>
        <taxon>Basidiomycota</taxon>
        <taxon>Agaricomycotina</taxon>
        <taxon>Tremellomycetes</taxon>
        <taxon>Tremellales</taxon>
        <taxon>Cryptococcaceae</taxon>
        <taxon>Cryptococcus</taxon>
        <taxon>Cryptococcus gattii species complex</taxon>
    </lineage>
</organism>
<accession>A0A0D0VDL3</accession>
<protein>
    <submittedName>
        <fullName evidence="1">Unplaced genomic scaffold supercont1.16, whole genome shotgun sequence</fullName>
    </submittedName>
</protein>
<dbReference type="HOGENOM" id="CLU_189313_0_0_1"/>
<name>A0A0D0VDL3_CRYGA</name>
<reference evidence="1" key="1">
    <citation type="submission" date="2015-01" db="EMBL/GenBank/DDBJ databases">
        <title>The Genome Sequence of Cryptococcus gattii CA1280.</title>
        <authorList>
            <consortium name="The Broad Institute Genomics Platform"/>
            <person name="Cuomo C."/>
            <person name="Litvintseva A."/>
            <person name="Chen Y."/>
            <person name="Heitman J."/>
            <person name="Sun S."/>
            <person name="Springer D."/>
            <person name="Dromer F."/>
            <person name="Young S."/>
            <person name="Zeng Q."/>
            <person name="Gargeya S."/>
            <person name="Abouelleil A."/>
            <person name="Alvarado L."/>
            <person name="Chapman S.B."/>
            <person name="Gainer-Dewar J."/>
            <person name="Goldberg J."/>
            <person name="Griggs A."/>
            <person name="Gujja S."/>
            <person name="Hansen M."/>
            <person name="Howarth C."/>
            <person name="Imamovic A."/>
            <person name="Larimer J."/>
            <person name="Murphy C."/>
            <person name="Naylor J."/>
            <person name="Pearson M."/>
            <person name="Priest M."/>
            <person name="Roberts A."/>
            <person name="Saif S."/>
            <person name="Shea T."/>
            <person name="Sykes S."/>
            <person name="Wortman J."/>
            <person name="Nusbaum C."/>
            <person name="Birren B."/>
        </authorList>
    </citation>
    <scope>NUCLEOTIDE SEQUENCE [LARGE SCALE GENOMIC DNA]</scope>
    <source>
        <strain evidence="1">CA1280</strain>
    </source>
</reference>
<dbReference type="EMBL" id="KN847988">
    <property type="protein sequence ID" value="KIR45571.1"/>
    <property type="molecule type" value="Genomic_DNA"/>
</dbReference>